<feature type="chain" id="PRO_5023049881" evidence="17">
    <location>
        <begin position="51"/>
        <end position="756"/>
    </location>
</feature>
<keyword evidence="3 14" id="KW-0813">Transport</keyword>
<reference evidence="20 21" key="1">
    <citation type="submission" date="2019-09" db="EMBL/GenBank/DDBJ databases">
        <authorList>
            <person name="Chandra G."/>
            <person name="Truman W A."/>
        </authorList>
    </citation>
    <scope>NUCLEOTIDE SEQUENCE [LARGE SCALE GENOMIC DNA]</scope>
    <source>
        <strain evidence="20">PS655</strain>
    </source>
</reference>
<dbReference type="CDD" id="cd01347">
    <property type="entry name" value="ligand_gated_channel"/>
    <property type="match status" value="1"/>
</dbReference>
<evidence type="ECO:0000256" key="1">
    <source>
        <dbReference type="ARBA" id="ARBA00004571"/>
    </source>
</evidence>
<feature type="short sequence motif" description="TonB C-terminal box" evidence="15">
    <location>
        <begin position="739"/>
        <end position="756"/>
    </location>
</feature>
<feature type="domain" description="TonB-dependent receptor-like beta-barrel" evidence="18">
    <location>
        <begin position="277"/>
        <end position="726"/>
    </location>
</feature>
<evidence type="ECO:0000259" key="19">
    <source>
        <dbReference type="Pfam" id="PF07715"/>
    </source>
</evidence>
<evidence type="ECO:0000256" key="16">
    <source>
        <dbReference type="RuleBase" id="RU003357"/>
    </source>
</evidence>
<keyword evidence="9" id="KW-0406">Ion transport</keyword>
<dbReference type="Proteomes" id="UP000327167">
    <property type="component" value="Unassembled WGS sequence"/>
</dbReference>
<keyword evidence="5" id="KW-0410">Iron transport</keyword>
<dbReference type="GO" id="GO:0038023">
    <property type="term" value="F:signaling receptor activity"/>
    <property type="evidence" value="ECO:0007669"/>
    <property type="project" value="InterPro"/>
</dbReference>
<evidence type="ECO:0000256" key="5">
    <source>
        <dbReference type="ARBA" id="ARBA00022496"/>
    </source>
</evidence>
<dbReference type="GO" id="GO:0009279">
    <property type="term" value="C:cell outer membrane"/>
    <property type="evidence" value="ECO:0007669"/>
    <property type="project" value="UniProtKB-SubCell"/>
</dbReference>
<dbReference type="InterPro" id="IPR012910">
    <property type="entry name" value="Plug_dom"/>
</dbReference>
<keyword evidence="6 14" id="KW-0812">Transmembrane</keyword>
<protein>
    <submittedName>
        <fullName evidence="20">Ferrichrome receptor FcuA</fullName>
    </submittedName>
</protein>
<evidence type="ECO:0000256" key="11">
    <source>
        <dbReference type="ARBA" id="ARBA00023136"/>
    </source>
</evidence>
<dbReference type="PROSITE" id="PS52016">
    <property type="entry name" value="TONB_DEPENDENT_REC_3"/>
    <property type="match status" value="1"/>
</dbReference>
<accession>A0A5E6VID9</accession>
<evidence type="ECO:0000256" key="13">
    <source>
        <dbReference type="ARBA" id="ARBA00023237"/>
    </source>
</evidence>
<keyword evidence="11 14" id="KW-0472">Membrane</keyword>
<dbReference type="Gene3D" id="2.40.170.20">
    <property type="entry name" value="TonB-dependent receptor, beta-barrel domain"/>
    <property type="match status" value="1"/>
</dbReference>
<feature type="domain" description="TonB-dependent receptor plug" evidence="19">
    <location>
        <begin position="98"/>
        <end position="191"/>
    </location>
</feature>
<dbReference type="PANTHER" id="PTHR32552:SF82">
    <property type="entry name" value="FCUA PROTEIN"/>
    <property type="match status" value="1"/>
</dbReference>
<dbReference type="InterPro" id="IPR010105">
    <property type="entry name" value="TonB_sidphr_rcpt"/>
</dbReference>
<dbReference type="AlphaFoldDB" id="A0A5E6VID9"/>
<evidence type="ECO:0000256" key="3">
    <source>
        <dbReference type="ARBA" id="ARBA00022448"/>
    </source>
</evidence>
<evidence type="ECO:0000256" key="12">
    <source>
        <dbReference type="ARBA" id="ARBA00023170"/>
    </source>
</evidence>
<evidence type="ECO:0000256" key="2">
    <source>
        <dbReference type="ARBA" id="ARBA00009810"/>
    </source>
</evidence>
<evidence type="ECO:0000256" key="8">
    <source>
        <dbReference type="ARBA" id="ARBA00023004"/>
    </source>
</evidence>
<dbReference type="GO" id="GO:0015891">
    <property type="term" value="P:siderophore transport"/>
    <property type="evidence" value="ECO:0007669"/>
    <property type="project" value="InterPro"/>
</dbReference>
<evidence type="ECO:0000313" key="21">
    <source>
        <dbReference type="Proteomes" id="UP000327167"/>
    </source>
</evidence>
<evidence type="ECO:0000256" key="9">
    <source>
        <dbReference type="ARBA" id="ARBA00023065"/>
    </source>
</evidence>
<comment type="similarity">
    <text evidence="2 14 16">Belongs to the TonB-dependent receptor family.</text>
</comment>
<evidence type="ECO:0000256" key="6">
    <source>
        <dbReference type="ARBA" id="ARBA00022692"/>
    </source>
</evidence>
<keyword evidence="4 14" id="KW-1134">Transmembrane beta strand</keyword>
<keyword evidence="12 20" id="KW-0675">Receptor</keyword>
<dbReference type="InterPro" id="IPR000531">
    <property type="entry name" value="Beta-barrel_TonB"/>
</dbReference>
<name>A0A5E6VID9_PSEFL</name>
<evidence type="ECO:0000256" key="4">
    <source>
        <dbReference type="ARBA" id="ARBA00022452"/>
    </source>
</evidence>
<dbReference type="InterPro" id="IPR010917">
    <property type="entry name" value="TonB_rcpt_CS"/>
</dbReference>
<organism evidence="20 21">
    <name type="scientific">Pseudomonas fluorescens</name>
    <dbReference type="NCBI Taxonomy" id="294"/>
    <lineage>
        <taxon>Bacteria</taxon>
        <taxon>Pseudomonadati</taxon>
        <taxon>Pseudomonadota</taxon>
        <taxon>Gammaproteobacteria</taxon>
        <taxon>Pseudomonadales</taxon>
        <taxon>Pseudomonadaceae</taxon>
        <taxon>Pseudomonas</taxon>
    </lineage>
</organism>
<dbReference type="NCBIfam" id="TIGR01783">
    <property type="entry name" value="TonB-siderophor"/>
    <property type="match status" value="1"/>
</dbReference>
<keyword evidence="7 17" id="KW-0732">Signal</keyword>
<dbReference type="PANTHER" id="PTHR32552">
    <property type="entry name" value="FERRICHROME IRON RECEPTOR-RELATED"/>
    <property type="match status" value="1"/>
</dbReference>
<dbReference type="GO" id="GO:0015344">
    <property type="term" value="F:siderophore uptake transmembrane transporter activity"/>
    <property type="evidence" value="ECO:0007669"/>
    <property type="project" value="TreeGrafter"/>
</dbReference>
<evidence type="ECO:0000256" key="10">
    <source>
        <dbReference type="ARBA" id="ARBA00023077"/>
    </source>
</evidence>
<dbReference type="PROSITE" id="PS01156">
    <property type="entry name" value="TONB_DEPENDENT_REC_2"/>
    <property type="match status" value="1"/>
</dbReference>
<sequence precursor="true">MRKEFPRRPYFFQTAARLQELKMPTPTRIGVPFRPTLLALLCSLTVTAHAAEGDTNALVLDDVNVNAQAPTPNALPPVYSGGQVARGGQLGVLGNQDMMDVPFSAASYTEQLIQDQQAEDVADVLLNDSSVRQASGFGNQAQVFMIRGLPLNGDDISYNGLYGVLPRQIISTDALERVEVFKGPNAFINGVTPTGSGIGGGVNLQPKRAGDVPLRRYTTDINSEGRIGHHFDIGQRFGEDNRFGARINLSQREGDTGIDHENQRSKLFAIGLDYRGDALRISGDFAYQKERVNGGRNSVNLGTATHIPDAPSADTNYAPKWGFTEIEDTFGMLRAEYDLNDNWTAYAAGGAKHTREVGNYNSTTLVGNNGASFTTGSFIPHDEDNTSVMAGLNGKFNTGPVSHKLNFGLTGIWAEQRSAYDFDLTKYANNIYHPVQTPSPVGNFAGGNLNDPGITGRTFNRSVAISDTLGFFDDRLLVTAGLRRQQLVVQGYNYASWGSGDRKSSYDESITTPVYGVVFKPWEHVSFYANHIEGLAQGPTSPTSSGGFRVTNGNEVYAPARSKQTEVGVKVDMGTYGASLGVYRIEQPSDGYCEIDSATTCTYVREGEQINKGVEMNVFGEPIQGLRLISGLTLMDTELKNTLNGANDGNRAIGVPTFQFNAGADWDVPGLQGVALNARMLRTGGQYADAANNLSLPTWNRFDAGARYAFKVSEKDVTVRLGVENLANKKYWESAQGGYLTQGEPRVAKLSGTIDF</sequence>
<dbReference type="Pfam" id="PF00593">
    <property type="entry name" value="TonB_dep_Rec_b-barrel"/>
    <property type="match status" value="1"/>
</dbReference>
<dbReference type="EMBL" id="CABVHJ010000013">
    <property type="protein sequence ID" value="VVN14764.1"/>
    <property type="molecule type" value="Genomic_DNA"/>
</dbReference>
<dbReference type="InterPro" id="IPR039426">
    <property type="entry name" value="TonB-dep_rcpt-like"/>
</dbReference>
<keyword evidence="10 16" id="KW-0798">TonB box</keyword>
<dbReference type="InterPro" id="IPR036942">
    <property type="entry name" value="Beta-barrel_TonB_sf"/>
</dbReference>
<dbReference type="Pfam" id="PF07715">
    <property type="entry name" value="Plug"/>
    <property type="match status" value="1"/>
</dbReference>
<keyword evidence="8" id="KW-0408">Iron</keyword>
<evidence type="ECO:0000256" key="15">
    <source>
        <dbReference type="PROSITE-ProRule" id="PRU10144"/>
    </source>
</evidence>
<gene>
    <name evidence="20" type="primary">fcuA_2</name>
    <name evidence="20" type="ORF">PS655_04041</name>
</gene>
<proteinExistence type="inferred from homology"/>
<comment type="subcellular location">
    <subcellularLocation>
        <location evidence="1 14">Cell outer membrane</location>
        <topology evidence="1 14">Multi-pass membrane protein</topology>
    </subcellularLocation>
</comment>
<dbReference type="SUPFAM" id="SSF56935">
    <property type="entry name" value="Porins"/>
    <property type="match status" value="1"/>
</dbReference>
<dbReference type="InterPro" id="IPR037066">
    <property type="entry name" value="Plug_dom_sf"/>
</dbReference>
<evidence type="ECO:0000256" key="7">
    <source>
        <dbReference type="ARBA" id="ARBA00022729"/>
    </source>
</evidence>
<dbReference type="Gene3D" id="2.170.130.10">
    <property type="entry name" value="TonB-dependent receptor, plug domain"/>
    <property type="match status" value="1"/>
</dbReference>
<evidence type="ECO:0000256" key="17">
    <source>
        <dbReference type="SAM" id="SignalP"/>
    </source>
</evidence>
<feature type="signal peptide" evidence="17">
    <location>
        <begin position="1"/>
        <end position="50"/>
    </location>
</feature>
<evidence type="ECO:0000259" key="18">
    <source>
        <dbReference type="Pfam" id="PF00593"/>
    </source>
</evidence>
<keyword evidence="13 14" id="KW-0998">Cell outer membrane</keyword>
<evidence type="ECO:0000256" key="14">
    <source>
        <dbReference type="PROSITE-ProRule" id="PRU01360"/>
    </source>
</evidence>
<evidence type="ECO:0000313" key="20">
    <source>
        <dbReference type="EMBL" id="VVN14764.1"/>
    </source>
</evidence>